<dbReference type="Proteomes" id="UP001304671">
    <property type="component" value="Unassembled WGS sequence"/>
</dbReference>
<dbReference type="EMBL" id="JAYFUL010000006">
    <property type="protein sequence ID" value="MEA5257181.1"/>
    <property type="molecule type" value="Genomic_DNA"/>
</dbReference>
<gene>
    <name evidence="1" type="ORF">VB264_05240</name>
</gene>
<comment type="caution">
    <text evidence="1">The sequence shown here is derived from an EMBL/GenBank/DDBJ whole genome shotgun (WGS) entry which is preliminary data.</text>
</comment>
<protein>
    <submittedName>
        <fullName evidence="1">Uncharacterized protein</fullName>
    </submittedName>
</protein>
<evidence type="ECO:0000313" key="2">
    <source>
        <dbReference type="Proteomes" id="UP001304671"/>
    </source>
</evidence>
<proteinExistence type="predicted"/>
<reference evidence="1 2" key="1">
    <citation type="submission" date="2023-12" db="EMBL/GenBank/DDBJ databases">
        <title>Novel species of the genus Arcicella isolated from rivers.</title>
        <authorList>
            <person name="Lu H."/>
        </authorList>
    </citation>
    <scope>NUCLEOTIDE SEQUENCE [LARGE SCALE GENOMIC DNA]</scope>
    <source>
        <strain evidence="1 2">LMG 21963</strain>
    </source>
</reference>
<evidence type="ECO:0000313" key="1">
    <source>
        <dbReference type="EMBL" id="MEA5257181.1"/>
    </source>
</evidence>
<sequence length="55" mass="6528">MIKRRDFEKMTKAEQKVFLELVGNYQVKVTKRKSEQKRVSDMPLFAPPAPKELFD</sequence>
<accession>A0ABU5QL61</accession>
<keyword evidence="2" id="KW-1185">Reference proteome</keyword>
<name>A0ABU5QL61_9BACT</name>
<dbReference type="RefSeq" id="WP_323247389.1">
    <property type="nucleotide sequence ID" value="NZ_JAYFUL010000006.1"/>
</dbReference>
<organism evidence="1 2">
    <name type="scientific">Arcicella aquatica</name>
    <dbReference type="NCBI Taxonomy" id="217141"/>
    <lineage>
        <taxon>Bacteria</taxon>
        <taxon>Pseudomonadati</taxon>
        <taxon>Bacteroidota</taxon>
        <taxon>Cytophagia</taxon>
        <taxon>Cytophagales</taxon>
        <taxon>Flectobacillaceae</taxon>
        <taxon>Arcicella</taxon>
    </lineage>
</organism>